<feature type="compositionally biased region" description="Basic residues" evidence="5">
    <location>
        <begin position="435"/>
        <end position="445"/>
    </location>
</feature>
<sequence length="445" mass="48565">MDTLSASLPAERAVLYVSSNPDSRIVELLTKAAWQVVLVPTDTETARVTIAKAAPRVGLIELPHNATPEQLSALQKCLRRAKITWIVLVQPGQSDAAATRQFILDHCYDFITSPYPEPSLLFAIGHAYGLATLRDASSAAPDETKRVTSRRAPGQFDMIGECESMQELYRGIHRCARTAAPVFISGESGTGKELAARAVHNRSARGRQPYVAINCAAIPTTLLQAELFGHERGAFTGALQQKIGRIESAAHGTLFLDEIGDMPYSCQAVLLRFLQEGTFERLGSNTPIKVDARIISATHVDLEAAVAQGKFRADLYHRLCVLKITNPPLRERDTDIELLAQHALALYRKEAQHKIRGFSADALVALRQYDWPGNVRELFNCIRRTVVMAESPIITAADLGLQVSPESLSDALNEAQAQAQVPATTSKVTTNSARKTARSRSAVHA</sequence>
<keyword evidence="3" id="KW-0805">Transcription regulation</keyword>
<dbReference type="InterPro" id="IPR045343">
    <property type="entry name" value="VpsR"/>
</dbReference>
<protein>
    <submittedName>
        <fullName evidence="7">DNA-binding NtrC family response regulator</fullName>
    </submittedName>
</protein>
<reference evidence="7 8" key="1">
    <citation type="submission" date="2018-01" db="EMBL/GenBank/DDBJ databases">
        <title>Genomic Encyclopedia of Type Strains, Phase III (KMG-III): the genomes of soil and plant-associated and newly described type strains.</title>
        <authorList>
            <person name="Whitman W."/>
        </authorList>
    </citation>
    <scope>NUCLEOTIDE SEQUENCE [LARGE SCALE GENOMIC DNA]</scope>
    <source>
        <strain evidence="7 8">JCM 18070</strain>
    </source>
</reference>
<dbReference type="InterPro" id="IPR011006">
    <property type="entry name" value="CheY-like_superfamily"/>
</dbReference>
<dbReference type="GO" id="GO:0005524">
    <property type="term" value="F:ATP binding"/>
    <property type="evidence" value="ECO:0007669"/>
    <property type="project" value="UniProtKB-KW"/>
</dbReference>
<dbReference type="RefSeq" id="WP_103704935.1">
    <property type="nucleotide sequence ID" value="NZ_PQGA01000006.1"/>
</dbReference>
<keyword evidence="1" id="KW-0547">Nucleotide-binding</keyword>
<dbReference type="Pfam" id="PF25601">
    <property type="entry name" value="AAA_lid_14"/>
    <property type="match status" value="1"/>
</dbReference>
<dbReference type="Pfam" id="PF00158">
    <property type="entry name" value="Sigma54_activat"/>
    <property type="match status" value="1"/>
</dbReference>
<dbReference type="GO" id="GO:0006355">
    <property type="term" value="P:regulation of DNA-templated transcription"/>
    <property type="evidence" value="ECO:0007669"/>
    <property type="project" value="InterPro"/>
</dbReference>
<dbReference type="Gene3D" id="1.10.8.60">
    <property type="match status" value="1"/>
</dbReference>
<keyword evidence="2" id="KW-0067">ATP-binding</keyword>
<keyword evidence="7" id="KW-0238">DNA-binding</keyword>
<comment type="caution">
    <text evidence="7">The sequence shown here is derived from an EMBL/GenBank/DDBJ whole genome shotgun (WGS) entry which is preliminary data.</text>
</comment>
<organism evidence="7 8">
    <name type="scientific">Paraburkholderia eburnea</name>
    <dbReference type="NCBI Taxonomy" id="1189126"/>
    <lineage>
        <taxon>Bacteria</taxon>
        <taxon>Pseudomonadati</taxon>
        <taxon>Pseudomonadota</taxon>
        <taxon>Betaproteobacteria</taxon>
        <taxon>Burkholderiales</taxon>
        <taxon>Burkholderiaceae</taxon>
        <taxon>Paraburkholderia</taxon>
    </lineage>
</organism>
<feature type="domain" description="Sigma-54 factor interaction" evidence="6">
    <location>
        <begin position="158"/>
        <end position="387"/>
    </location>
</feature>
<dbReference type="PROSITE" id="PS00688">
    <property type="entry name" value="SIGMA54_INTERACT_3"/>
    <property type="match status" value="1"/>
</dbReference>
<dbReference type="Pfam" id="PF20161">
    <property type="entry name" value="VpsR"/>
    <property type="match status" value="1"/>
</dbReference>
<dbReference type="InterPro" id="IPR003593">
    <property type="entry name" value="AAA+_ATPase"/>
</dbReference>
<dbReference type="SUPFAM" id="SSF52172">
    <property type="entry name" value="CheY-like"/>
    <property type="match status" value="1"/>
</dbReference>
<dbReference type="InterPro" id="IPR002078">
    <property type="entry name" value="Sigma_54_int"/>
</dbReference>
<accession>A0A2S4MAR3</accession>
<keyword evidence="4" id="KW-0804">Transcription</keyword>
<dbReference type="PROSITE" id="PS50045">
    <property type="entry name" value="SIGMA54_INTERACT_4"/>
    <property type="match status" value="1"/>
</dbReference>
<evidence type="ECO:0000313" key="8">
    <source>
        <dbReference type="Proteomes" id="UP000237381"/>
    </source>
</evidence>
<dbReference type="PANTHER" id="PTHR32071:SF120">
    <property type="entry name" value="TRANSCRIPTIONAL REGULATOR-RELATED"/>
    <property type="match status" value="1"/>
</dbReference>
<dbReference type="EMBL" id="PQGA01000006">
    <property type="protein sequence ID" value="POR51699.1"/>
    <property type="molecule type" value="Genomic_DNA"/>
</dbReference>
<evidence type="ECO:0000256" key="1">
    <source>
        <dbReference type="ARBA" id="ARBA00022741"/>
    </source>
</evidence>
<dbReference type="OrthoDB" id="9761705at2"/>
<dbReference type="PANTHER" id="PTHR32071">
    <property type="entry name" value="TRANSCRIPTIONAL REGULATORY PROTEIN"/>
    <property type="match status" value="1"/>
</dbReference>
<name>A0A2S4MAR3_9BURK</name>
<dbReference type="InterPro" id="IPR027417">
    <property type="entry name" value="P-loop_NTPase"/>
</dbReference>
<dbReference type="InterPro" id="IPR025944">
    <property type="entry name" value="Sigma_54_int_dom_CS"/>
</dbReference>
<keyword evidence="8" id="KW-1185">Reference proteome</keyword>
<dbReference type="Proteomes" id="UP000237381">
    <property type="component" value="Unassembled WGS sequence"/>
</dbReference>
<feature type="region of interest" description="Disordered" evidence="5">
    <location>
        <begin position="419"/>
        <end position="445"/>
    </location>
</feature>
<dbReference type="AlphaFoldDB" id="A0A2S4MAR3"/>
<evidence type="ECO:0000313" key="7">
    <source>
        <dbReference type="EMBL" id="POR51699.1"/>
    </source>
</evidence>
<dbReference type="SMART" id="SM00382">
    <property type="entry name" value="AAA"/>
    <property type="match status" value="1"/>
</dbReference>
<feature type="compositionally biased region" description="Polar residues" evidence="5">
    <location>
        <begin position="419"/>
        <end position="434"/>
    </location>
</feature>
<evidence type="ECO:0000256" key="4">
    <source>
        <dbReference type="ARBA" id="ARBA00023163"/>
    </source>
</evidence>
<proteinExistence type="predicted"/>
<dbReference type="Gene3D" id="3.40.50.300">
    <property type="entry name" value="P-loop containing nucleotide triphosphate hydrolases"/>
    <property type="match status" value="1"/>
</dbReference>
<evidence type="ECO:0000259" key="6">
    <source>
        <dbReference type="PROSITE" id="PS50045"/>
    </source>
</evidence>
<dbReference type="GO" id="GO:0003677">
    <property type="term" value="F:DNA binding"/>
    <property type="evidence" value="ECO:0007669"/>
    <property type="project" value="UniProtKB-KW"/>
</dbReference>
<dbReference type="CDD" id="cd00009">
    <property type="entry name" value="AAA"/>
    <property type="match status" value="1"/>
</dbReference>
<dbReference type="InterPro" id="IPR058031">
    <property type="entry name" value="AAA_lid_NorR"/>
</dbReference>
<evidence type="ECO:0000256" key="5">
    <source>
        <dbReference type="SAM" id="MobiDB-lite"/>
    </source>
</evidence>
<dbReference type="SUPFAM" id="SSF52540">
    <property type="entry name" value="P-loop containing nucleoside triphosphate hydrolases"/>
    <property type="match status" value="1"/>
</dbReference>
<evidence type="ECO:0000256" key="3">
    <source>
        <dbReference type="ARBA" id="ARBA00023015"/>
    </source>
</evidence>
<evidence type="ECO:0000256" key="2">
    <source>
        <dbReference type="ARBA" id="ARBA00022840"/>
    </source>
</evidence>
<gene>
    <name evidence="7" type="ORF">B0G62_106233</name>
</gene>
<dbReference type="FunFam" id="3.40.50.300:FF:000006">
    <property type="entry name" value="DNA-binding transcriptional regulator NtrC"/>
    <property type="match status" value="1"/>
</dbReference>